<dbReference type="AlphaFoldDB" id="T0ZUJ8"/>
<sequence>MLSSALGVIGTGAPGSNTSSRPVASSASSALPAAAAPHAVPTSPHPGTLEVYEVAPGGGFTLTVDPAIAYDTVNSEVDQNIYQQLIGLNGSSTSTFVPELSTCVPGAGCQSMYGSSLITYNDSTGTPIPATYTFPIDSAANFFDPATSASWGVYPSDVMFSFARAMAWSYAYGLYPGWIQAQSLLPHTGNASWYTNPTYGAGVFDYASIHTNTSPEWIMSSMLVNDSAFCPSAAMTSAHGCITFVVGRDGFGGYGVASAGAVAYPFFLQTLTSDGASFVVPQGWFTAQGATVPGFPGTSAPNGDGPGLLPGNTTTTSSTAFQTYLATGATPSAWYSYATLAVSPGPPYFGGQGPNPNVQWKEVGSGPYALAAPVNTEIGYVLEANPAYRQPTGCVGQPNCQPPAGSYEPNVHVYWEASDATGQAQLEAGQADLAGIQLPAHVSTFDTLASAGLMNYWAVPSISIFFQNLALLFNVSAVNTLSGSAGVTN</sequence>
<accession>T0ZUJ8</accession>
<feature type="region of interest" description="Disordered" evidence="1">
    <location>
        <begin position="1"/>
        <end position="25"/>
    </location>
</feature>
<evidence type="ECO:0000313" key="2">
    <source>
        <dbReference type="EMBL" id="EQD51946.1"/>
    </source>
</evidence>
<dbReference type="EMBL" id="AUZY01007005">
    <property type="protein sequence ID" value="EQD51946.1"/>
    <property type="molecule type" value="Genomic_DNA"/>
</dbReference>
<feature type="non-terminal residue" evidence="2">
    <location>
        <position position="489"/>
    </location>
</feature>
<proteinExistence type="predicted"/>
<evidence type="ECO:0000256" key="1">
    <source>
        <dbReference type="SAM" id="MobiDB-lite"/>
    </source>
</evidence>
<organism evidence="2">
    <name type="scientific">mine drainage metagenome</name>
    <dbReference type="NCBI Taxonomy" id="410659"/>
    <lineage>
        <taxon>unclassified sequences</taxon>
        <taxon>metagenomes</taxon>
        <taxon>ecological metagenomes</taxon>
    </lineage>
</organism>
<reference evidence="2" key="1">
    <citation type="submission" date="2013-08" db="EMBL/GenBank/DDBJ databases">
        <authorList>
            <person name="Mendez C."/>
            <person name="Richter M."/>
            <person name="Ferrer M."/>
            <person name="Sanchez J."/>
        </authorList>
    </citation>
    <scope>NUCLEOTIDE SEQUENCE</scope>
</reference>
<name>T0ZUJ8_9ZZZZ</name>
<dbReference type="Gene3D" id="3.40.190.10">
    <property type="entry name" value="Periplasmic binding protein-like II"/>
    <property type="match status" value="1"/>
</dbReference>
<dbReference type="SUPFAM" id="SSF53850">
    <property type="entry name" value="Periplasmic binding protein-like II"/>
    <property type="match status" value="1"/>
</dbReference>
<comment type="caution">
    <text evidence="2">The sequence shown here is derived from an EMBL/GenBank/DDBJ whole genome shotgun (WGS) entry which is preliminary data.</text>
</comment>
<gene>
    <name evidence="2" type="ORF">B1B_10793</name>
</gene>
<reference evidence="2" key="2">
    <citation type="journal article" date="2014" name="ISME J.">
        <title>Microbial stratification in low pH oxic and suboxic macroscopic growths along an acid mine drainage.</title>
        <authorList>
            <person name="Mendez-Garcia C."/>
            <person name="Mesa V."/>
            <person name="Sprenger R.R."/>
            <person name="Richter M."/>
            <person name="Diez M.S."/>
            <person name="Solano J."/>
            <person name="Bargiela R."/>
            <person name="Golyshina O.V."/>
            <person name="Manteca A."/>
            <person name="Ramos J.L."/>
            <person name="Gallego J.R."/>
            <person name="Llorente I."/>
            <person name="Martins Dos Santos V.A."/>
            <person name="Jensen O.N."/>
            <person name="Pelaez A.I."/>
            <person name="Sanchez J."/>
            <person name="Ferrer M."/>
        </authorList>
    </citation>
    <scope>NUCLEOTIDE SEQUENCE</scope>
</reference>
<protein>
    <submittedName>
        <fullName evidence="2">Uncharacterized protein</fullName>
    </submittedName>
</protein>
<dbReference type="Gene3D" id="3.90.76.10">
    <property type="entry name" value="Dipeptide-binding Protein, Domain 1"/>
    <property type="match status" value="1"/>
</dbReference>
<feature type="compositionally biased region" description="Low complexity" evidence="1">
    <location>
        <begin position="16"/>
        <end position="25"/>
    </location>
</feature>